<name>A0A246K4N9_9SPHN</name>
<dbReference type="InterPro" id="IPR002524">
    <property type="entry name" value="Cation_efflux"/>
</dbReference>
<dbReference type="SUPFAM" id="SSF161111">
    <property type="entry name" value="Cation efflux protein transmembrane domain-like"/>
    <property type="match status" value="1"/>
</dbReference>
<feature type="domain" description="Cation efflux protein cytoplasmic" evidence="12">
    <location>
        <begin position="247"/>
        <end position="320"/>
    </location>
</feature>
<reference evidence="13 14" key="1">
    <citation type="journal article" date="2002" name="Int. J. Syst. Evol. Microbiol.">
        <title>Sphingopyxis witflariensis sp. nov., isolated from activated sludge.</title>
        <authorList>
            <person name="Kampfer P."/>
            <person name="Witzenberger R."/>
            <person name="Denner E.B."/>
            <person name="Busse H.J."/>
            <person name="Neef A."/>
        </authorList>
    </citation>
    <scope>NUCLEOTIDE SEQUENCE [LARGE SCALE GENOMIC DNA]</scope>
    <source>
        <strain evidence="13 14">DSM 14551</strain>
    </source>
</reference>
<feature type="transmembrane region" description="Helical" evidence="10">
    <location>
        <begin position="118"/>
        <end position="137"/>
    </location>
</feature>
<keyword evidence="3" id="KW-0813">Transport</keyword>
<dbReference type="Proteomes" id="UP000197097">
    <property type="component" value="Unassembled WGS sequence"/>
</dbReference>
<dbReference type="NCBIfam" id="TIGR01297">
    <property type="entry name" value="CDF"/>
    <property type="match status" value="1"/>
</dbReference>
<dbReference type="SUPFAM" id="SSF160240">
    <property type="entry name" value="Cation efflux protein cytoplasmic domain-like"/>
    <property type="match status" value="1"/>
</dbReference>
<dbReference type="PANTHER" id="PTHR11562:SF17">
    <property type="entry name" value="RE54080P-RELATED"/>
    <property type="match status" value="1"/>
</dbReference>
<comment type="caution">
    <text evidence="13">The sequence shown here is derived from an EMBL/GenBank/DDBJ whole genome shotgun (WGS) entry which is preliminary data.</text>
</comment>
<organism evidence="13 14">
    <name type="scientific">Sphingopyxis witflariensis</name>
    <dbReference type="NCBI Taxonomy" id="173675"/>
    <lineage>
        <taxon>Bacteria</taxon>
        <taxon>Pseudomonadati</taxon>
        <taxon>Pseudomonadota</taxon>
        <taxon>Alphaproteobacteria</taxon>
        <taxon>Sphingomonadales</taxon>
        <taxon>Sphingomonadaceae</taxon>
        <taxon>Sphingopyxis</taxon>
    </lineage>
</organism>
<feature type="domain" description="Cation efflux protein transmembrane" evidence="11">
    <location>
        <begin position="52"/>
        <end position="242"/>
    </location>
</feature>
<evidence type="ECO:0000256" key="10">
    <source>
        <dbReference type="SAM" id="Phobius"/>
    </source>
</evidence>
<dbReference type="OrthoDB" id="9809646at2"/>
<evidence type="ECO:0000256" key="8">
    <source>
        <dbReference type="ARBA" id="ARBA00023136"/>
    </source>
</evidence>
<evidence type="ECO:0000313" key="13">
    <source>
        <dbReference type="EMBL" id="OWQ99987.1"/>
    </source>
</evidence>
<proteinExistence type="inferred from homology"/>
<keyword evidence="14" id="KW-1185">Reference proteome</keyword>
<keyword evidence="5" id="KW-0864">Zinc transport</keyword>
<evidence type="ECO:0000256" key="3">
    <source>
        <dbReference type="ARBA" id="ARBA00022448"/>
    </source>
</evidence>
<sequence>MSPRLAAQPSRARVARRSDVSDTHSHADHAGDGGGGHVGHNHGAGASSNRLALALGLTSTFLVAELVGAYVFDSLALLSDAAHMFTDSAALAIALAAVRIGQRPPDDQRTFGYRRFEILAAAFNAILLFAVAGYVTIEGIGRFFDPRPVESLGMLAVASLGLIVNLIAMRILAGGRESSLNIKGAYLEVWADMLGSLGVIGAAVAIYLTGYFWIDPIVAIAIGLWVLPRTWVLLRDTTHILLQGVPRGFDLKGIRAAMEEVAGVDDVHDLHLWSVAGDDASLTAHVALTADGDAETVRRAVIEMLGSRFDIRHATIQTEAESCEGEGIMHP</sequence>
<gene>
    <name evidence="13" type="ORF">CDQ91_04150</name>
</gene>
<feature type="compositionally biased region" description="Basic and acidic residues" evidence="9">
    <location>
        <begin position="16"/>
        <end position="31"/>
    </location>
</feature>
<keyword evidence="8 10" id="KW-0472">Membrane</keyword>
<dbReference type="PANTHER" id="PTHR11562">
    <property type="entry name" value="CATION EFFLUX PROTEIN/ ZINC TRANSPORTER"/>
    <property type="match status" value="1"/>
</dbReference>
<evidence type="ECO:0000256" key="9">
    <source>
        <dbReference type="SAM" id="MobiDB-lite"/>
    </source>
</evidence>
<dbReference type="GO" id="GO:0005385">
    <property type="term" value="F:zinc ion transmembrane transporter activity"/>
    <property type="evidence" value="ECO:0007669"/>
    <property type="project" value="TreeGrafter"/>
</dbReference>
<dbReference type="InterPro" id="IPR027469">
    <property type="entry name" value="Cation_efflux_TMD_sf"/>
</dbReference>
<dbReference type="Pfam" id="PF01545">
    <property type="entry name" value="Cation_efflux"/>
    <property type="match status" value="1"/>
</dbReference>
<keyword evidence="6 10" id="KW-1133">Transmembrane helix</keyword>
<evidence type="ECO:0000259" key="12">
    <source>
        <dbReference type="Pfam" id="PF16916"/>
    </source>
</evidence>
<dbReference type="Gene3D" id="1.20.1510.10">
    <property type="entry name" value="Cation efflux protein transmembrane domain"/>
    <property type="match status" value="1"/>
</dbReference>
<dbReference type="Pfam" id="PF16916">
    <property type="entry name" value="ZT_dimer"/>
    <property type="match status" value="1"/>
</dbReference>
<evidence type="ECO:0000256" key="6">
    <source>
        <dbReference type="ARBA" id="ARBA00022989"/>
    </source>
</evidence>
<dbReference type="InterPro" id="IPR050681">
    <property type="entry name" value="CDF/SLC30A"/>
</dbReference>
<comment type="similarity">
    <text evidence="2">Belongs to the cation diffusion facilitator (CDF) transporter (TC 2.A.4) family. SLC30A subfamily.</text>
</comment>
<feature type="transmembrane region" description="Helical" evidence="10">
    <location>
        <begin position="78"/>
        <end position="98"/>
    </location>
</feature>
<protein>
    <submittedName>
        <fullName evidence="13">Cation transporter</fullName>
    </submittedName>
</protein>
<dbReference type="EMBL" id="NISJ01000002">
    <property type="protein sequence ID" value="OWQ99987.1"/>
    <property type="molecule type" value="Genomic_DNA"/>
</dbReference>
<feature type="region of interest" description="Disordered" evidence="9">
    <location>
        <begin position="1"/>
        <end position="41"/>
    </location>
</feature>
<dbReference type="InterPro" id="IPR036837">
    <property type="entry name" value="Cation_efflux_CTD_sf"/>
</dbReference>
<keyword evidence="4 10" id="KW-0812">Transmembrane</keyword>
<keyword evidence="5" id="KW-0862">Zinc</keyword>
<evidence type="ECO:0000256" key="4">
    <source>
        <dbReference type="ARBA" id="ARBA00022692"/>
    </source>
</evidence>
<evidence type="ECO:0000256" key="1">
    <source>
        <dbReference type="ARBA" id="ARBA00004141"/>
    </source>
</evidence>
<evidence type="ECO:0000256" key="7">
    <source>
        <dbReference type="ARBA" id="ARBA00023065"/>
    </source>
</evidence>
<feature type="transmembrane region" description="Helical" evidence="10">
    <location>
        <begin position="213"/>
        <end position="234"/>
    </location>
</feature>
<evidence type="ECO:0000256" key="5">
    <source>
        <dbReference type="ARBA" id="ARBA00022906"/>
    </source>
</evidence>
<dbReference type="InterPro" id="IPR058533">
    <property type="entry name" value="Cation_efflux_TM"/>
</dbReference>
<comment type="subcellular location">
    <subcellularLocation>
        <location evidence="1">Membrane</location>
        <topology evidence="1">Multi-pass membrane protein</topology>
    </subcellularLocation>
</comment>
<dbReference type="InterPro" id="IPR027470">
    <property type="entry name" value="Cation_efflux_CTD"/>
</dbReference>
<evidence type="ECO:0000313" key="14">
    <source>
        <dbReference type="Proteomes" id="UP000197097"/>
    </source>
</evidence>
<feature type="transmembrane region" description="Helical" evidence="10">
    <location>
        <begin position="152"/>
        <end position="173"/>
    </location>
</feature>
<keyword evidence="7" id="KW-0406">Ion transport</keyword>
<dbReference type="AlphaFoldDB" id="A0A246K4N9"/>
<dbReference type="GO" id="GO:0005886">
    <property type="term" value="C:plasma membrane"/>
    <property type="evidence" value="ECO:0007669"/>
    <property type="project" value="TreeGrafter"/>
</dbReference>
<feature type="transmembrane region" description="Helical" evidence="10">
    <location>
        <begin position="185"/>
        <end position="207"/>
    </location>
</feature>
<evidence type="ECO:0000256" key="2">
    <source>
        <dbReference type="ARBA" id="ARBA00008873"/>
    </source>
</evidence>
<evidence type="ECO:0000259" key="11">
    <source>
        <dbReference type="Pfam" id="PF01545"/>
    </source>
</evidence>
<accession>A0A246K4N9</accession>
<feature type="transmembrane region" description="Helical" evidence="10">
    <location>
        <begin position="51"/>
        <end position="72"/>
    </location>
</feature>